<reference evidence="4" key="1">
    <citation type="journal article" date="2019" name="bioRxiv">
        <title>The Genome of the Zebra Mussel, Dreissena polymorpha: A Resource for Invasive Species Research.</title>
        <authorList>
            <person name="McCartney M.A."/>
            <person name="Auch B."/>
            <person name="Kono T."/>
            <person name="Mallez S."/>
            <person name="Zhang Y."/>
            <person name="Obille A."/>
            <person name="Becker A."/>
            <person name="Abrahante J.E."/>
            <person name="Garbe J."/>
            <person name="Badalamenti J.P."/>
            <person name="Herman A."/>
            <person name="Mangelson H."/>
            <person name="Liachko I."/>
            <person name="Sullivan S."/>
            <person name="Sone E.D."/>
            <person name="Koren S."/>
            <person name="Silverstein K.A.T."/>
            <person name="Beckman K.B."/>
            <person name="Gohl D.M."/>
        </authorList>
    </citation>
    <scope>NUCLEOTIDE SEQUENCE</scope>
    <source>
        <strain evidence="4">Duluth1</strain>
        <tissue evidence="4">Whole animal</tissue>
    </source>
</reference>
<dbReference type="SUPFAM" id="SSF57184">
    <property type="entry name" value="Growth factor receptor domain"/>
    <property type="match status" value="1"/>
</dbReference>
<dbReference type="CDD" id="cd01670">
    <property type="entry name" value="Death"/>
    <property type="match status" value="1"/>
</dbReference>
<keyword evidence="2" id="KW-0732">Signal</keyword>
<keyword evidence="5" id="KW-1185">Reference proteome</keyword>
<evidence type="ECO:0000313" key="5">
    <source>
        <dbReference type="Proteomes" id="UP000828390"/>
    </source>
</evidence>
<evidence type="ECO:0000259" key="3">
    <source>
        <dbReference type="PROSITE" id="PS50017"/>
    </source>
</evidence>
<accession>A0A9D4LVG2</accession>
<dbReference type="PROSITE" id="PS50017">
    <property type="entry name" value="DEATH_DOMAIN"/>
    <property type="match status" value="1"/>
</dbReference>
<sequence length="439" mass="48246">MYLLPFALSLTTLVVQGGPTPCPNNTRYVAIPGAVGGEVRGQCEECPTCDGGGFVLNRTLSRQYNARYGFQSCHPCDPCPPRYFREAHSFPVCNRCSKTCSAVNRYESQPCGGSSPGHCGECLPGFKAISSSAEGMCVLRSKPEVTEIQSLSPTANIPEFSTFSKNVQINVSAHASVQVGSIYLMVGVAVFLVVIGVITYFKCRHHASRCKRSHAGTEVIAGESAVKLIINSDETFDGGVEIDGKKDDKVRGEMIEVITICADEGTDAIEGESTVKLIDSHETLGGSVEIDGKRDEEVRGEMIEVISIGEDEGLNPDQCTPTINIPNRKFEKDQFMTNCFMCLSKNLSPNQRNVFFHYLGLEESDYLPEEELWMRNPAETSHADFVYNVLKVWFQRHYDNANLPTLCEALNKAHCGYIVNKLAQIVTQLGQLTEPKQVS</sequence>
<organism evidence="4 5">
    <name type="scientific">Dreissena polymorpha</name>
    <name type="common">Zebra mussel</name>
    <name type="synonym">Mytilus polymorpha</name>
    <dbReference type="NCBI Taxonomy" id="45954"/>
    <lineage>
        <taxon>Eukaryota</taxon>
        <taxon>Metazoa</taxon>
        <taxon>Spiralia</taxon>
        <taxon>Lophotrochozoa</taxon>
        <taxon>Mollusca</taxon>
        <taxon>Bivalvia</taxon>
        <taxon>Autobranchia</taxon>
        <taxon>Heteroconchia</taxon>
        <taxon>Euheterodonta</taxon>
        <taxon>Imparidentia</taxon>
        <taxon>Neoheterodontei</taxon>
        <taxon>Myida</taxon>
        <taxon>Dreissenoidea</taxon>
        <taxon>Dreissenidae</taxon>
        <taxon>Dreissena</taxon>
    </lineage>
</organism>
<reference evidence="4" key="2">
    <citation type="submission" date="2020-11" db="EMBL/GenBank/DDBJ databases">
        <authorList>
            <person name="McCartney M.A."/>
            <person name="Auch B."/>
            <person name="Kono T."/>
            <person name="Mallez S."/>
            <person name="Becker A."/>
            <person name="Gohl D.M."/>
            <person name="Silverstein K.A.T."/>
            <person name="Koren S."/>
            <person name="Bechman K.B."/>
            <person name="Herman A."/>
            <person name="Abrahante J.E."/>
            <person name="Garbe J."/>
        </authorList>
    </citation>
    <scope>NUCLEOTIDE SEQUENCE</scope>
    <source>
        <strain evidence="4">Duluth1</strain>
        <tissue evidence="4">Whole animal</tissue>
    </source>
</reference>
<keyword evidence="1" id="KW-0812">Transmembrane</keyword>
<dbReference type="AlphaFoldDB" id="A0A9D4LVG2"/>
<dbReference type="InterPro" id="IPR011029">
    <property type="entry name" value="DEATH-like_dom_sf"/>
</dbReference>
<gene>
    <name evidence="4" type="ORF">DPMN_027527</name>
</gene>
<feature type="transmembrane region" description="Helical" evidence="1">
    <location>
        <begin position="182"/>
        <end position="201"/>
    </location>
</feature>
<dbReference type="InterPro" id="IPR009030">
    <property type="entry name" value="Growth_fac_rcpt_cys_sf"/>
</dbReference>
<feature type="signal peptide" evidence="2">
    <location>
        <begin position="1"/>
        <end position="17"/>
    </location>
</feature>
<protein>
    <recommendedName>
        <fullName evidence="3">Death domain-containing protein</fullName>
    </recommendedName>
</protein>
<dbReference type="OrthoDB" id="10598649at2759"/>
<evidence type="ECO:0000256" key="2">
    <source>
        <dbReference type="SAM" id="SignalP"/>
    </source>
</evidence>
<dbReference type="GO" id="GO:0007165">
    <property type="term" value="P:signal transduction"/>
    <property type="evidence" value="ECO:0007669"/>
    <property type="project" value="InterPro"/>
</dbReference>
<dbReference type="InterPro" id="IPR000488">
    <property type="entry name" value="Death_dom"/>
</dbReference>
<feature type="domain" description="Death" evidence="3">
    <location>
        <begin position="370"/>
        <end position="426"/>
    </location>
</feature>
<dbReference type="EMBL" id="JAIWYP010000002">
    <property type="protein sequence ID" value="KAH3864507.1"/>
    <property type="molecule type" value="Genomic_DNA"/>
</dbReference>
<evidence type="ECO:0000256" key="1">
    <source>
        <dbReference type="SAM" id="Phobius"/>
    </source>
</evidence>
<proteinExistence type="predicted"/>
<feature type="chain" id="PRO_5039118243" description="Death domain-containing protein" evidence="2">
    <location>
        <begin position="18"/>
        <end position="439"/>
    </location>
</feature>
<name>A0A9D4LVG2_DREPO</name>
<dbReference type="SUPFAM" id="SSF47986">
    <property type="entry name" value="DEATH domain"/>
    <property type="match status" value="1"/>
</dbReference>
<dbReference type="Proteomes" id="UP000828390">
    <property type="component" value="Unassembled WGS sequence"/>
</dbReference>
<evidence type="ECO:0000313" key="4">
    <source>
        <dbReference type="EMBL" id="KAH3864507.1"/>
    </source>
</evidence>
<keyword evidence="1" id="KW-1133">Transmembrane helix</keyword>
<dbReference type="Gene3D" id="1.10.533.10">
    <property type="entry name" value="Death Domain, Fas"/>
    <property type="match status" value="1"/>
</dbReference>
<keyword evidence="1" id="KW-0472">Membrane</keyword>
<comment type="caution">
    <text evidence="4">The sequence shown here is derived from an EMBL/GenBank/DDBJ whole genome shotgun (WGS) entry which is preliminary data.</text>
</comment>